<organism evidence="2">
    <name type="scientific">Ananas comosus var. bracteatus</name>
    <name type="common">red pineapple</name>
    <dbReference type="NCBI Taxonomy" id="296719"/>
    <lineage>
        <taxon>Eukaryota</taxon>
        <taxon>Viridiplantae</taxon>
        <taxon>Streptophyta</taxon>
        <taxon>Embryophyta</taxon>
        <taxon>Tracheophyta</taxon>
        <taxon>Spermatophyta</taxon>
        <taxon>Magnoliopsida</taxon>
        <taxon>Liliopsida</taxon>
        <taxon>Poales</taxon>
        <taxon>Bromeliaceae</taxon>
        <taxon>Bromelioideae</taxon>
        <taxon>Ananas</taxon>
    </lineage>
</organism>
<dbReference type="PRINTS" id="PR01217">
    <property type="entry name" value="PRICHEXTENSN"/>
</dbReference>
<feature type="region of interest" description="Disordered" evidence="1">
    <location>
        <begin position="263"/>
        <end position="285"/>
    </location>
</feature>
<feature type="region of interest" description="Disordered" evidence="1">
    <location>
        <begin position="406"/>
        <end position="434"/>
    </location>
</feature>
<feature type="compositionally biased region" description="Basic residues" evidence="1">
    <location>
        <begin position="211"/>
        <end position="226"/>
    </location>
</feature>
<evidence type="ECO:0000256" key="1">
    <source>
        <dbReference type="SAM" id="MobiDB-lite"/>
    </source>
</evidence>
<dbReference type="AlphaFoldDB" id="A0A6V7Q3K3"/>
<dbReference type="EMBL" id="LR862132">
    <property type="protein sequence ID" value="CAD1837588.1"/>
    <property type="molecule type" value="Genomic_DNA"/>
</dbReference>
<protein>
    <submittedName>
        <fullName evidence="2">Uncharacterized protein</fullName>
    </submittedName>
</protein>
<feature type="region of interest" description="Disordered" evidence="1">
    <location>
        <begin position="138"/>
        <end position="246"/>
    </location>
</feature>
<accession>A0A6V7Q3K3</accession>
<proteinExistence type="predicted"/>
<feature type="compositionally biased region" description="Basic and acidic residues" evidence="1">
    <location>
        <begin position="333"/>
        <end position="346"/>
    </location>
</feature>
<feature type="region of interest" description="Disordered" evidence="1">
    <location>
        <begin position="302"/>
        <end position="394"/>
    </location>
</feature>
<evidence type="ECO:0000313" key="2">
    <source>
        <dbReference type="EMBL" id="CAD1837588.1"/>
    </source>
</evidence>
<reference evidence="2" key="1">
    <citation type="submission" date="2020-07" db="EMBL/GenBank/DDBJ databases">
        <authorList>
            <person name="Lin J."/>
        </authorList>
    </citation>
    <scope>NUCLEOTIDE SEQUENCE</scope>
</reference>
<gene>
    <name evidence="2" type="ORF">CB5_LOCUS20799</name>
</gene>
<name>A0A6V7Q3K3_ANACO</name>
<sequence>MAIFFPNWVVRESAISRSPLRFENSIFRLCNWVENEEKVTAAISSFGELWDINPISDRRDDVSFHQARIRCPNVHQIPELLNLMVDDRRFRIPIEIESWEEARPILLDENIDRSLGLDTTEEQENFLRQIGFSSIPSFFPRGAAGVQPREEETRRVRRKWRPREEETRRVRRERRPREEETRRVRRERRPREEETRRVRRERRPREDETRRVRRKLRPRKKETRRRGGGDSGVGEPLDPRCNPLVAPPTSGFPLASFFFDAPSSSSGPSFHEPSLLGPIPSVGNSTILPAVDAEPSLLGPIPNVGNSLLHPAVEPEPEPTPSEPEPEPTSSEPKPELELELTHSEPELEPTPSEPELEPTPSALEPKLKPTPSEPELEPTPSALEPDPNSQPQAPKALLLRQHSLCPSPAAPLPQLEKAEPTPPPTSVRPGPRLTLLLRRSPCLAAKYRGNNKPSLHRAQELMCKKLKLAIFASKAPYPLSCPLPSPSTATPLHQTSPPPPADETCPAALLPTSRIIEATRDTANPLTRQEILQIKASCGIVDIGIEASHVPQAPPTSDAV</sequence>
<feature type="compositionally biased region" description="Low complexity" evidence="1">
    <location>
        <begin position="263"/>
        <end position="274"/>
    </location>
</feature>